<protein>
    <submittedName>
        <fullName evidence="1">Uncharacterized protein</fullName>
    </submittedName>
</protein>
<accession>A0ACC0HZ19</accession>
<dbReference type="EMBL" id="CM045759">
    <property type="protein sequence ID" value="KAI8018451.1"/>
    <property type="molecule type" value="Genomic_DNA"/>
</dbReference>
<organism evidence="1 2">
    <name type="scientific">Camellia lanceoleosa</name>
    <dbReference type="NCBI Taxonomy" id="1840588"/>
    <lineage>
        <taxon>Eukaryota</taxon>
        <taxon>Viridiplantae</taxon>
        <taxon>Streptophyta</taxon>
        <taxon>Embryophyta</taxon>
        <taxon>Tracheophyta</taxon>
        <taxon>Spermatophyta</taxon>
        <taxon>Magnoliopsida</taxon>
        <taxon>eudicotyledons</taxon>
        <taxon>Gunneridae</taxon>
        <taxon>Pentapetalae</taxon>
        <taxon>asterids</taxon>
        <taxon>Ericales</taxon>
        <taxon>Theaceae</taxon>
        <taxon>Camellia</taxon>
    </lineage>
</organism>
<dbReference type="Proteomes" id="UP001060215">
    <property type="component" value="Chromosome 2"/>
</dbReference>
<comment type="caution">
    <text evidence="1">The sequence shown here is derived from an EMBL/GenBank/DDBJ whole genome shotgun (WGS) entry which is preliminary data.</text>
</comment>
<proteinExistence type="predicted"/>
<evidence type="ECO:0000313" key="2">
    <source>
        <dbReference type="Proteomes" id="UP001060215"/>
    </source>
</evidence>
<name>A0ACC0HZ19_9ERIC</name>
<gene>
    <name evidence="1" type="ORF">LOK49_LG04G00429</name>
</gene>
<reference evidence="1 2" key="1">
    <citation type="journal article" date="2022" name="Plant J.">
        <title>Chromosome-level genome of Camellia lanceoleosa provides a valuable resource for understanding genome evolution and self-incompatibility.</title>
        <authorList>
            <person name="Gong W."/>
            <person name="Xiao S."/>
            <person name="Wang L."/>
            <person name="Liao Z."/>
            <person name="Chang Y."/>
            <person name="Mo W."/>
            <person name="Hu G."/>
            <person name="Li W."/>
            <person name="Zhao G."/>
            <person name="Zhu H."/>
            <person name="Hu X."/>
            <person name="Ji K."/>
            <person name="Xiang X."/>
            <person name="Song Q."/>
            <person name="Yuan D."/>
            <person name="Jin S."/>
            <person name="Zhang L."/>
        </authorList>
    </citation>
    <scope>NUCLEOTIDE SEQUENCE [LARGE SCALE GENOMIC DNA]</scope>
    <source>
        <strain evidence="1">SQ_2022a</strain>
    </source>
</reference>
<keyword evidence="2" id="KW-1185">Reference proteome</keyword>
<sequence>MRSVQQWVDREHAADVQSGIHGTRISSAMSPENHRKASTTKQLILRPVSSSATTIALLKYCQALLKSLKTGRAQEVDTWRQLVSSLEERIRTHQQDQVDPLKEATSSNATRQSVDLEWGIRFGHFSFGSLLQKAWG</sequence>
<evidence type="ECO:0000313" key="1">
    <source>
        <dbReference type="EMBL" id="KAI8018451.1"/>
    </source>
</evidence>